<sequence length="156" mass="15937">MGRWEGPGSADSPGLAFGRRRDCWNRSCSVVMRGAKRTPPRGLPTTSREKDVRPVLERASVLRLIPDCRLPTGCGPAPSASAPLPPPPDTNAARRLLAVVLLLVRCTTSTAAASVVTAASAPPASTTAAAVMAAIAASPAAVHPAGVGKARVEPLC</sequence>
<protein>
    <submittedName>
        <fullName evidence="1">Uncharacterized protein</fullName>
    </submittedName>
</protein>
<accession>A0A8J4GX84</accession>
<gene>
    <name evidence="1" type="ORF">Vretimale_18136</name>
</gene>
<dbReference type="EMBL" id="BNCQ01000063">
    <property type="protein sequence ID" value="GIM15272.1"/>
    <property type="molecule type" value="Genomic_DNA"/>
</dbReference>
<comment type="caution">
    <text evidence="1">The sequence shown here is derived from an EMBL/GenBank/DDBJ whole genome shotgun (WGS) entry which is preliminary data.</text>
</comment>
<evidence type="ECO:0000313" key="1">
    <source>
        <dbReference type="EMBL" id="GIM15272.1"/>
    </source>
</evidence>
<organism evidence="1 2">
    <name type="scientific">Volvox reticuliferus</name>
    <dbReference type="NCBI Taxonomy" id="1737510"/>
    <lineage>
        <taxon>Eukaryota</taxon>
        <taxon>Viridiplantae</taxon>
        <taxon>Chlorophyta</taxon>
        <taxon>core chlorophytes</taxon>
        <taxon>Chlorophyceae</taxon>
        <taxon>CS clade</taxon>
        <taxon>Chlamydomonadales</taxon>
        <taxon>Volvocaceae</taxon>
        <taxon>Volvox</taxon>
    </lineage>
</organism>
<proteinExistence type="predicted"/>
<name>A0A8J4GX84_9CHLO</name>
<reference evidence="1" key="1">
    <citation type="journal article" date="2021" name="Proc. Natl. Acad. Sci. U.S.A.">
        <title>Three genomes in the algal genus Volvox reveal the fate of a haploid sex-determining region after a transition to homothallism.</title>
        <authorList>
            <person name="Yamamoto K."/>
            <person name="Hamaji T."/>
            <person name="Kawai-Toyooka H."/>
            <person name="Matsuzaki R."/>
            <person name="Takahashi F."/>
            <person name="Nishimura Y."/>
            <person name="Kawachi M."/>
            <person name="Noguchi H."/>
            <person name="Minakuchi Y."/>
            <person name="Umen J.G."/>
            <person name="Toyoda A."/>
            <person name="Nozaki H."/>
        </authorList>
    </citation>
    <scope>NUCLEOTIDE SEQUENCE</scope>
    <source>
        <strain evidence="1">NIES-3785</strain>
    </source>
</reference>
<evidence type="ECO:0000313" key="2">
    <source>
        <dbReference type="Proteomes" id="UP000722791"/>
    </source>
</evidence>
<dbReference type="Proteomes" id="UP000722791">
    <property type="component" value="Unassembled WGS sequence"/>
</dbReference>
<dbReference type="AlphaFoldDB" id="A0A8J4GX84"/>